<accession>A0A9X0UF01</accession>
<dbReference type="Pfam" id="PF00353">
    <property type="entry name" value="HemolysinCabind"/>
    <property type="match status" value="4"/>
</dbReference>
<comment type="subcellular location">
    <subcellularLocation>
        <location evidence="1">Secreted</location>
    </subcellularLocation>
</comment>
<keyword evidence="5" id="KW-1185">Reference proteome</keyword>
<dbReference type="GO" id="GO:0005509">
    <property type="term" value="F:calcium ion binding"/>
    <property type="evidence" value="ECO:0007669"/>
    <property type="project" value="InterPro"/>
</dbReference>
<dbReference type="SUPFAM" id="SSF51120">
    <property type="entry name" value="beta-Roll"/>
    <property type="match status" value="3"/>
</dbReference>
<organism evidence="4 5">
    <name type="scientific">Siccirubricoccus deserti</name>
    <dbReference type="NCBI Taxonomy" id="2013562"/>
    <lineage>
        <taxon>Bacteria</taxon>
        <taxon>Pseudomonadati</taxon>
        <taxon>Pseudomonadota</taxon>
        <taxon>Alphaproteobacteria</taxon>
        <taxon>Acetobacterales</taxon>
        <taxon>Roseomonadaceae</taxon>
        <taxon>Siccirubricoccus</taxon>
    </lineage>
</organism>
<dbReference type="Proteomes" id="UP000600101">
    <property type="component" value="Unassembled WGS sequence"/>
</dbReference>
<sequence length="818" mass="86563">MLFRTIDGLDNDLDAPGENAASTVHSRIGPANYADGLSVPVEGPNARIISNQVVGEGDAAVANEQSLSGMMYAWGQFIDHDLTRAATDRSSAFNITNPEGDPIFGDGASIAMNRARHAEGSGAGTDTPAATVNAVTGWLDGSMIYGSDPVTATALRLADGRMATSEGDNLPIVGGGFMAGDVRVMEKPSLTALQTIFVREHNWQVGRLAATDPSLTGDELYEMARAIVTAEIAHITYSEFLPRLLGADAITNYTGYDSSIDARLSTEFTSVAYRWGHSTVPAVTERKDEQGRVTGPELTLRDTFFLTPESFAAHGGADGFLRHLGADVSQAMDVRIVEDLRNFPFDPPVGQDLAAINIQRGRDLGLGTLNQTRVSLGLEAYTDFGQITSDAATVTALRATYALVDQIDLRTGGLAEEARGEALIGETFARIVADQFIALRDGDRFWYQNQGFDPTTLAMIEGTKLSDIILRNTDTQHLQADAFLAYERRAPDAVQEDPDNPQLIVGGAADETLVGGDHDDILVSGGGASWMQGGAGNDLYKVESLLDLVYEAPGGGYDTVISKAGFYLYPEIEALILAPEAGDAFGYGNDLDNTITGNDGDNLLIGGDGADTLIGGVGNDTLFGQDGDDFLYAGTGIDTLAGGSGDDRYFVDGMEDLIFEALDGGDDLVNTLVGPGFENAYYLYAGIEGLRLLGNADSWGSGNDLDNYIEGNSGDNWLFGGAGNDTLDGAGDWDVLFGDVGADTFVFRPVAAVDTICDFNPGEDLILLSGLGFSSFAMVQAAMFEIDGTTAINLGGEDMVVIYKVAIADFSAQDFAFA</sequence>
<evidence type="ECO:0000313" key="5">
    <source>
        <dbReference type="Proteomes" id="UP000600101"/>
    </source>
</evidence>
<dbReference type="Gene3D" id="2.150.10.10">
    <property type="entry name" value="Serralysin-like metalloprotease, C-terminal"/>
    <property type="match status" value="3"/>
</dbReference>
<dbReference type="InterPro" id="IPR019791">
    <property type="entry name" value="Haem_peroxidase_animal"/>
</dbReference>
<evidence type="ECO:0000313" key="4">
    <source>
        <dbReference type="EMBL" id="MBC4017338.1"/>
    </source>
</evidence>
<dbReference type="GO" id="GO:0006979">
    <property type="term" value="P:response to oxidative stress"/>
    <property type="evidence" value="ECO:0007669"/>
    <property type="project" value="InterPro"/>
</dbReference>
<dbReference type="SUPFAM" id="SSF48113">
    <property type="entry name" value="Heme-dependent peroxidases"/>
    <property type="match status" value="1"/>
</dbReference>
<dbReference type="AlphaFoldDB" id="A0A9X0UF01"/>
<keyword evidence="2" id="KW-0964">Secreted</keyword>
<dbReference type="InterPro" id="IPR037120">
    <property type="entry name" value="Haem_peroxidase_sf_animal"/>
</dbReference>
<gene>
    <name evidence="4" type="ORF">H7965_18685</name>
</gene>
<dbReference type="PROSITE" id="PS50292">
    <property type="entry name" value="PEROXIDASE_3"/>
    <property type="match status" value="1"/>
</dbReference>
<name>A0A9X0UF01_9PROT</name>
<reference evidence="4" key="1">
    <citation type="submission" date="2020-08" db="EMBL/GenBank/DDBJ databases">
        <authorList>
            <person name="Hu Y."/>
            <person name="Nguyen S.V."/>
            <person name="Li F."/>
            <person name="Fanning S."/>
        </authorList>
    </citation>
    <scope>NUCLEOTIDE SEQUENCE</scope>
    <source>
        <strain evidence="4">SYSU D8009</strain>
    </source>
</reference>
<dbReference type="InterPro" id="IPR001343">
    <property type="entry name" value="Hemolysn_Ca-bd"/>
</dbReference>
<dbReference type="EMBL" id="JACOMF010000027">
    <property type="protein sequence ID" value="MBC4017338.1"/>
    <property type="molecule type" value="Genomic_DNA"/>
</dbReference>
<dbReference type="PANTHER" id="PTHR11475:SF4">
    <property type="entry name" value="CHORION PEROXIDASE"/>
    <property type="match status" value="1"/>
</dbReference>
<comment type="caution">
    <text evidence="4">The sequence shown here is derived from an EMBL/GenBank/DDBJ whole genome shotgun (WGS) entry which is preliminary data.</text>
</comment>
<dbReference type="RefSeq" id="WP_186772101.1">
    <property type="nucleotide sequence ID" value="NZ_JACOMF010000027.1"/>
</dbReference>
<keyword evidence="3" id="KW-0325">Glycoprotein</keyword>
<proteinExistence type="predicted"/>
<evidence type="ECO:0008006" key="6">
    <source>
        <dbReference type="Google" id="ProtNLM"/>
    </source>
</evidence>
<protein>
    <recommendedName>
        <fullName evidence="6">Peroxidase</fullName>
    </recommendedName>
</protein>
<evidence type="ECO:0000256" key="2">
    <source>
        <dbReference type="ARBA" id="ARBA00022525"/>
    </source>
</evidence>
<dbReference type="PRINTS" id="PR00457">
    <property type="entry name" value="ANPEROXIDASE"/>
</dbReference>
<dbReference type="PRINTS" id="PR00313">
    <property type="entry name" value="CABNDNGRPT"/>
</dbReference>
<dbReference type="GO" id="GO:0005576">
    <property type="term" value="C:extracellular region"/>
    <property type="evidence" value="ECO:0007669"/>
    <property type="project" value="UniProtKB-SubCell"/>
</dbReference>
<evidence type="ECO:0000256" key="1">
    <source>
        <dbReference type="ARBA" id="ARBA00004613"/>
    </source>
</evidence>
<evidence type="ECO:0000256" key="3">
    <source>
        <dbReference type="ARBA" id="ARBA00023180"/>
    </source>
</evidence>
<dbReference type="Gene3D" id="1.10.640.10">
    <property type="entry name" value="Haem peroxidase domain superfamily, animal type"/>
    <property type="match status" value="1"/>
</dbReference>
<dbReference type="PANTHER" id="PTHR11475">
    <property type="entry name" value="OXIDASE/PEROXIDASE"/>
    <property type="match status" value="1"/>
</dbReference>
<dbReference type="Pfam" id="PF03098">
    <property type="entry name" value="An_peroxidase"/>
    <property type="match status" value="1"/>
</dbReference>
<dbReference type="InterPro" id="IPR011049">
    <property type="entry name" value="Serralysin-like_metalloprot_C"/>
</dbReference>
<dbReference type="GO" id="GO:0004601">
    <property type="term" value="F:peroxidase activity"/>
    <property type="evidence" value="ECO:0007669"/>
    <property type="project" value="InterPro"/>
</dbReference>
<dbReference type="InterPro" id="IPR010255">
    <property type="entry name" value="Haem_peroxidase_sf"/>
</dbReference>
<dbReference type="GO" id="GO:0020037">
    <property type="term" value="F:heme binding"/>
    <property type="evidence" value="ECO:0007669"/>
    <property type="project" value="InterPro"/>
</dbReference>